<evidence type="ECO:0000313" key="2">
    <source>
        <dbReference type="Proteomes" id="UP000199691"/>
    </source>
</evidence>
<dbReference type="AlphaFoldDB" id="A0A1H0VW93"/>
<keyword evidence="2" id="KW-1185">Reference proteome</keyword>
<reference evidence="2" key="1">
    <citation type="submission" date="2016-10" db="EMBL/GenBank/DDBJ databases">
        <authorList>
            <person name="Varghese N."/>
            <person name="Submissions S."/>
        </authorList>
    </citation>
    <scope>NUCLEOTIDE SEQUENCE [LARGE SCALE GENOMIC DNA]</scope>
    <source>
        <strain evidence="2">CGMCC 4.6609</strain>
    </source>
</reference>
<name>A0A1H0VW93_9PSEU</name>
<organism evidence="1 2">
    <name type="scientific">Lentzea jiangxiensis</name>
    <dbReference type="NCBI Taxonomy" id="641025"/>
    <lineage>
        <taxon>Bacteria</taxon>
        <taxon>Bacillati</taxon>
        <taxon>Actinomycetota</taxon>
        <taxon>Actinomycetes</taxon>
        <taxon>Pseudonocardiales</taxon>
        <taxon>Pseudonocardiaceae</taxon>
        <taxon>Lentzea</taxon>
    </lineage>
</organism>
<dbReference type="EMBL" id="FNIX01000016">
    <property type="protein sequence ID" value="SDP82730.1"/>
    <property type="molecule type" value="Genomic_DNA"/>
</dbReference>
<sequence length="44" mass="4840">MTKLFHIKAGQECHSILVGKASTTPPATIARYQSQLPPYVRNAN</sequence>
<gene>
    <name evidence="1" type="ORF">SAMN05421507_11616</name>
</gene>
<proteinExistence type="predicted"/>
<protein>
    <submittedName>
        <fullName evidence="1">Uncharacterized protein</fullName>
    </submittedName>
</protein>
<dbReference type="Proteomes" id="UP000199691">
    <property type="component" value="Unassembled WGS sequence"/>
</dbReference>
<evidence type="ECO:0000313" key="1">
    <source>
        <dbReference type="EMBL" id="SDP82730.1"/>
    </source>
</evidence>
<accession>A0A1H0VW93</accession>